<dbReference type="RefSeq" id="WP_165245994.1">
    <property type="nucleotide sequence ID" value="NZ_JAAKZV010000471.1"/>
</dbReference>
<dbReference type="SUPFAM" id="SSF48179">
    <property type="entry name" value="6-phosphogluconate dehydrogenase C-terminal domain-like"/>
    <property type="match status" value="1"/>
</dbReference>
<dbReference type="GO" id="GO:0051287">
    <property type="term" value="F:NAD binding"/>
    <property type="evidence" value="ECO:0007669"/>
    <property type="project" value="InterPro"/>
</dbReference>
<protein>
    <submittedName>
        <fullName evidence="7">NAD(P)-dependent oxidoreductase</fullName>
    </submittedName>
</protein>
<feature type="domain" description="6-phosphogluconate dehydrogenase NADP-binding" evidence="5">
    <location>
        <begin position="8"/>
        <end position="158"/>
    </location>
</feature>
<accession>A0A6G4UDR9</accession>
<dbReference type="InterPro" id="IPR015815">
    <property type="entry name" value="HIBADH-related"/>
</dbReference>
<keyword evidence="3" id="KW-0520">NAD</keyword>
<dbReference type="SUPFAM" id="SSF51735">
    <property type="entry name" value="NAD(P)-binding Rossmann-fold domains"/>
    <property type="match status" value="1"/>
</dbReference>
<feature type="domain" description="3-hydroxyisobutyrate dehydrogenase-like NAD-binding" evidence="6">
    <location>
        <begin position="164"/>
        <end position="279"/>
    </location>
</feature>
<sequence length="289" mass="29728">MSTAQPAIAVLGTGTLGAPIARNLARAGFPVRAWNRTASKAEALAPDGVTAAATPTAAAEGADIVLTIVGDGPQALELIQAANPAPGTVWVQISTVGEYVDELAAHADKAGLTFVDAPVAGTKQPAEQGKLTVLGAAAPSVRPTVQPLFDVIGARTIWVAEEPGAASRLKLALNTWVINLTHSVGEAIALTQQLGLDPRQFLDVVTGGPLDSGYLQAKSALILSGDYEPSFTVDNAAKDARLALEAADRAGVRLDLTAAAKARFERASRQGHGGEDMAAGYFASFDEKE</sequence>
<evidence type="ECO:0000256" key="2">
    <source>
        <dbReference type="ARBA" id="ARBA00023002"/>
    </source>
</evidence>
<dbReference type="Pfam" id="PF03446">
    <property type="entry name" value="NAD_binding_2"/>
    <property type="match status" value="1"/>
</dbReference>
<dbReference type="InterPro" id="IPR013328">
    <property type="entry name" value="6PGD_dom2"/>
</dbReference>
<dbReference type="Pfam" id="PF14833">
    <property type="entry name" value="NAD_binding_11"/>
    <property type="match status" value="1"/>
</dbReference>
<dbReference type="InterPro" id="IPR029154">
    <property type="entry name" value="HIBADH-like_NADP-bd"/>
</dbReference>
<dbReference type="Gene3D" id="3.40.50.720">
    <property type="entry name" value="NAD(P)-binding Rossmann-like Domain"/>
    <property type="match status" value="1"/>
</dbReference>
<dbReference type="InterPro" id="IPR008927">
    <property type="entry name" value="6-PGluconate_DH-like_C_sf"/>
</dbReference>
<dbReference type="GO" id="GO:0050661">
    <property type="term" value="F:NADP binding"/>
    <property type="evidence" value="ECO:0007669"/>
    <property type="project" value="InterPro"/>
</dbReference>
<keyword evidence="8" id="KW-1185">Reference proteome</keyword>
<comment type="similarity">
    <text evidence="1">Belongs to the HIBADH-related family.</text>
</comment>
<dbReference type="Proteomes" id="UP000481583">
    <property type="component" value="Unassembled WGS sequence"/>
</dbReference>
<evidence type="ECO:0000256" key="3">
    <source>
        <dbReference type="ARBA" id="ARBA00023027"/>
    </source>
</evidence>
<dbReference type="EMBL" id="JAAKZV010000471">
    <property type="protein sequence ID" value="NGN70314.1"/>
    <property type="molecule type" value="Genomic_DNA"/>
</dbReference>
<organism evidence="7 8">
    <name type="scientific">Streptomyces coryli</name>
    <dbReference type="NCBI Taxonomy" id="1128680"/>
    <lineage>
        <taxon>Bacteria</taxon>
        <taxon>Bacillati</taxon>
        <taxon>Actinomycetota</taxon>
        <taxon>Actinomycetes</taxon>
        <taxon>Kitasatosporales</taxon>
        <taxon>Streptomycetaceae</taxon>
        <taxon>Streptomyces</taxon>
    </lineage>
</organism>
<reference evidence="7 8" key="1">
    <citation type="submission" date="2020-02" db="EMBL/GenBank/DDBJ databases">
        <title>Whole-genome analyses of novel actinobacteria.</title>
        <authorList>
            <person name="Sahin N."/>
        </authorList>
    </citation>
    <scope>NUCLEOTIDE SEQUENCE [LARGE SCALE GENOMIC DNA]</scope>
    <source>
        <strain evidence="7 8">A7024</strain>
    </source>
</reference>
<evidence type="ECO:0000256" key="4">
    <source>
        <dbReference type="PIRSR" id="PIRSR000103-1"/>
    </source>
</evidence>
<gene>
    <name evidence="7" type="ORF">G5C51_41330</name>
</gene>
<dbReference type="InterPro" id="IPR051265">
    <property type="entry name" value="HIBADH-related_NP60_sf"/>
</dbReference>
<dbReference type="PIRSF" id="PIRSF000103">
    <property type="entry name" value="HIBADH"/>
    <property type="match status" value="1"/>
</dbReference>
<evidence type="ECO:0000313" key="8">
    <source>
        <dbReference type="Proteomes" id="UP000481583"/>
    </source>
</evidence>
<dbReference type="AlphaFoldDB" id="A0A6G4UDR9"/>
<dbReference type="PANTHER" id="PTHR43580">
    <property type="entry name" value="OXIDOREDUCTASE GLYR1-RELATED"/>
    <property type="match status" value="1"/>
</dbReference>
<evidence type="ECO:0000259" key="6">
    <source>
        <dbReference type="Pfam" id="PF14833"/>
    </source>
</evidence>
<evidence type="ECO:0000259" key="5">
    <source>
        <dbReference type="Pfam" id="PF03446"/>
    </source>
</evidence>
<evidence type="ECO:0000256" key="1">
    <source>
        <dbReference type="ARBA" id="ARBA00009080"/>
    </source>
</evidence>
<dbReference type="Gene3D" id="1.10.1040.10">
    <property type="entry name" value="N-(1-d-carboxylethyl)-l-norvaline Dehydrogenase, domain 2"/>
    <property type="match status" value="1"/>
</dbReference>
<dbReference type="GO" id="GO:0016491">
    <property type="term" value="F:oxidoreductase activity"/>
    <property type="evidence" value="ECO:0007669"/>
    <property type="project" value="UniProtKB-KW"/>
</dbReference>
<dbReference type="PANTHER" id="PTHR43580:SF2">
    <property type="entry name" value="CYTOKINE-LIKE NUCLEAR FACTOR N-PAC"/>
    <property type="match status" value="1"/>
</dbReference>
<keyword evidence="2" id="KW-0560">Oxidoreductase</keyword>
<proteinExistence type="inferred from homology"/>
<comment type="caution">
    <text evidence="7">The sequence shown here is derived from an EMBL/GenBank/DDBJ whole genome shotgun (WGS) entry which is preliminary data.</text>
</comment>
<dbReference type="InterPro" id="IPR006115">
    <property type="entry name" value="6PGDH_NADP-bd"/>
</dbReference>
<dbReference type="InterPro" id="IPR036291">
    <property type="entry name" value="NAD(P)-bd_dom_sf"/>
</dbReference>
<feature type="active site" evidence="4">
    <location>
        <position position="170"/>
    </location>
</feature>
<name>A0A6G4UDR9_9ACTN</name>
<evidence type="ECO:0000313" key="7">
    <source>
        <dbReference type="EMBL" id="NGN70314.1"/>
    </source>
</evidence>